<dbReference type="Proteomes" id="UP000521943">
    <property type="component" value="Unassembled WGS sequence"/>
</dbReference>
<sequence>MYLESWRGTGFKAPKRAVAGVGAKARLWWTVLPHAGYLRSDRAGIPKQTGTTTKSEDDFDGSEACVEWLAVPCSAYLWLVVVEVIWMVVRDFRITSSQKLTPNARHLYHPTPGLTDVEGAIARWTTHAGAPTFAWTSPAPARRFATLPEVPSATTLPSRIFQLQNSDVALYLSIPPLNLALAVGCRG</sequence>
<accession>A0A8H6HQB6</accession>
<name>A0A8H6HQB6_9AGAR</name>
<protein>
    <submittedName>
        <fullName evidence="1">Uncharacterized protein</fullName>
    </submittedName>
</protein>
<evidence type="ECO:0000313" key="1">
    <source>
        <dbReference type="EMBL" id="KAF6750487.1"/>
    </source>
</evidence>
<proteinExistence type="predicted"/>
<organism evidence="1 2">
    <name type="scientific">Ephemerocybe angulata</name>
    <dbReference type="NCBI Taxonomy" id="980116"/>
    <lineage>
        <taxon>Eukaryota</taxon>
        <taxon>Fungi</taxon>
        <taxon>Dikarya</taxon>
        <taxon>Basidiomycota</taxon>
        <taxon>Agaricomycotina</taxon>
        <taxon>Agaricomycetes</taxon>
        <taxon>Agaricomycetidae</taxon>
        <taxon>Agaricales</taxon>
        <taxon>Agaricineae</taxon>
        <taxon>Psathyrellaceae</taxon>
        <taxon>Ephemerocybe</taxon>
    </lineage>
</organism>
<reference evidence="1 2" key="1">
    <citation type="submission" date="2020-07" db="EMBL/GenBank/DDBJ databases">
        <title>Comparative genomics of pyrophilous fungi reveals a link between fire events and developmental genes.</title>
        <authorList>
            <consortium name="DOE Joint Genome Institute"/>
            <person name="Steindorff A.S."/>
            <person name="Carver A."/>
            <person name="Calhoun S."/>
            <person name="Stillman K."/>
            <person name="Liu H."/>
            <person name="Lipzen A."/>
            <person name="Pangilinan J."/>
            <person name="Labutti K."/>
            <person name="Bruns T.D."/>
            <person name="Grigoriev I.V."/>
        </authorList>
    </citation>
    <scope>NUCLEOTIDE SEQUENCE [LARGE SCALE GENOMIC DNA]</scope>
    <source>
        <strain evidence="1 2">CBS 144469</strain>
    </source>
</reference>
<gene>
    <name evidence="1" type="ORF">DFP72DRAFT_1048262</name>
</gene>
<dbReference type="AlphaFoldDB" id="A0A8H6HQB6"/>
<dbReference type="EMBL" id="JACGCI010000056">
    <property type="protein sequence ID" value="KAF6750487.1"/>
    <property type="molecule type" value="Genomic_DNA"/>
</dbReference>
<evidence type="ECO:0000313" key="2">
    <source>
        <dbReference type="Proteomes" id="UP000521943"/>
    </source>
</evidence>
<comment type="caution">
    <text evidence="1">The sequence shown here is derived from an EMBL/GenBank/DDBJ whole genome shotgun (WGS) entry which is preliminary data.</text>
</comment>
<keyword evidence="2" id="KW-1185">Reference proteome</keyword>